<dbReference type="InterPro" id="IPR050555">
    <property type="entry name" value="Bact_Solute-Bind_Prot2"/>
</dbReference>
<accession>A0A1G6BR99</accession>
<name>A0A1G6BR99_9HYPH</name>
<organism evidence="5 6">
    <name type="scientific">Bauldia litoralis</name>
    <dbReference type="NCBI Taxonomy" id="665467"/>
    <lineage>
        <taxon>Bacteria</taxon>
        <taxon>Pseudomonadati</taxon>
        <taxon>Pseudomonadota</taxon>
        <taxon>Alphaproteobacteria</taxon>
        <taxon>Hyphomicrobiales</taxon>
        <taxon>Kaistiaceae</taxon>
        <taxon>Bauldia</taxon>
    </lineage>
</organism>
<keyword evidence="5" id="KW-0762">Sugar transport</keyword>
<evidence type="ECO:0000259" key="4">
    <source>
        <dbReference type="Pfam" id="PF13407"/>
    </source>
</evidence>
<protein>
    <submittedName>
        <fullName evidence="5">Simple sugar transport system substrate-binding protein</fullName>
    </submittedName>
</protein>
<dbReference type="SUPFAM" id="SSF53822">
    <property type="entry name" value="Periplasmic binding protein-like I"/>
    <property type="match status" value="1"/>
</dbReference>
<dbReference type="Proteomes" id="UP000199071">
    <property type="component" value="Unassembled WGS sequence"/>
</dbReference>
<dbReference type="Gene3D" id="3.40.50.2300">
    <property type="match status" value="2"/>
</dbReference>
<dbReference type="InterPro" id="IPR025997">
    <property type="entry name" value="SBP_2_dom"/>
</dbReference>
<feature type="domain" description="Periplasmic binding protein" evidence="4">
    <location>
        <begin position="37"/>
        <end position="289"/>
    </location>
</feature>
<keyword evidence="3" id="KW-0732">Signal</keyword>
<evidence type="ECO:0000256" key="3">
    <source>
        <dbReference type="SAM" id="SignalP"/>
    </source>
</evidence>
<sequence>MTLTTLAKSAFAGLIALGGLSAAAHADGMKDPKDVKISFVVHGSASDPYWSVVKRGVDDAAALTGAQIEYYNPQVFDVIEQARLLDAAIAAGPDGIAVSIADADAMRDGVEKALAAGIPVIVMDSGEGPGMEMGVNGYVGTVSEYDSGVKAGQRLAKEGTLKVVCINHEVGNVSLDERCQGLNDGLEPSGGGTEVVAVTPDPADIQRRTEAYLSAHPDVQAVFAMGAGAANPLIDLFHDKELFGTLGLYTFDISPEVLDSVIAGEMGFGMDAQQYLMGFLPALYLVEVAVNGIMPINSTYTGPLFVDTPEKAQAILTLAKQGIR</sequence>
<dbReference type="GO" id="GO:0030288">
    <property type="term" value="C:outer membrane-bounded periplasmic space"/>
    <property type="evidence" value="ECO:0007669"/>
    <property type="project" value="TreeGrafter"/>
</dbReference>
<dbReference type="PANTHER" id="PTHR30036:SF7">
    <property type="entry name" value="ABC TRANSPORTER PERIPLASMIC-BINDING PROTEIN YPHF"/>
    <property type="match status" value="1"/>
</dbReference>
<dbReference type="RefSeq" id="WP_175478353.1">
    <property type="nucleotide sequence ID" value="NZ_FMXQ01000003.1"/>
</dbReference>
<dbReference type="InterPro" id="IPR028082">
    <property type="entry name" value="Peripla_BP_I"/>
</dbReference>
<dbReference type="STRING" id="665467.SAMN02982931_01754"/>
<evidence type="ECO:0000256" key="1">
    <source>
        <dbReference type="ARBA" id="ARBA00004418"/>
    </source>
</evidence>
<gene>
    <name evidence="5" type="ORF">SAMN02982931_01754</name>
</gene>
<keyword evidence="5" id="KW-0813">Transport</keyword>
<dbReference type="GO" id="GO:0030246">
    <property type="term" value="F:carbohydrate binding"/>
    <property type="evidence" value="ECO:0007669"/>
    <property type="project" value="TreeGrafter"/>
</dbReference>
<feature type="signal peptide" evidence="3">
    <location>
        <begin position="1"/>
        <end position="26"/>
    </location>
</feature>
<dbReference type="PANTHER" id="PTHR30036">
    <property type="entry name" value="D-XYLOSE-BINDING PERIPLASMIC PROTEIN"/>
    <property type="match status" value="1"/>
</dbReference>
<evidence type="ECO:0000313" key="5">
    <source>
        <dbReference type="EMBL" id="SDB23139.1"/>
    </source>
</evidence>
<evidence type="ECO:0000313" key="6">
    <source>
        <dbReference type="Proteomes" id="UP000199071"/>
    </source>
</evidence>
<comment type="similarity">
    <text evidence="2">Belongs to the bacterial solute-binding protein 2 family.</text>
</comment>
<evidence type="ECO:0000256" key="2">
    <source>
        <dbReference type="ARBA" id="ARBA00007639"/>
    </source>
</evidence>
<feature type="chain" id="PRO_5011769432" evidence="3">
    <location>
        <begin position="27"/>
        <end position="324"/>
    </location>
</feature>
<dbReference type="AlphaFoldDB" id="A0A1G6BR99"/>
<keyword evidence="6" id="KW-1185">Reference proteome</keyword>
<comment type="subcellular location">
    <subcellularLocation>
        <location evidence="1">Periplasm</location>
    </subcellularLocation>
</comment>
<reference evidence="5 6" key="1">
    <citation type="submission" date="2016-10" db="EMBL/GenBank/DDBJ databases">
        <authorList>
            <person name="de Groot N.N."/>
        </authorList>
    </citation>
    <scope>NUCLEOTIDE SEQUENCE [LARGE SCALE GENOMIC DNA]</scope>
    <source>
        <strain evidence="5 6">ATCC 35022</strain>
    </source>
</reference>
<dbReference type="EMBL" id="FMXQ01000003">
    <property type="protein sequence ID" value="SDB23139.1"/>
    <property type="molecule type" value="Genomic_DNA"/>
</dbReference>
<proteinExistence type="inferred from homology"/>
<dbReference type="Pfam" id="PF13407">
    <property type="entry name" value="Peripla_BP_4"/>
    <property type="match status" value="1"/>
</dbReference>